<accession>A0ABY9WR04</accession>
<dbReference type="Pfam" id="PF13174">
    <property type="entry name" value="TPR_6"/>
    <property type="match status" value="1"/>
</dbReference>
<dbReference type="InterPro" id="IPR011990">
    <property type="entry name" value="TPR-like_helical_dom_sf"/>
</dbReference>
<evidence type="ECO:0000313" key="2">
    <source>
        <dbReference type="Proteomes" id="UP001611383"/>
    </source>
</evidence>
<dbReference type="Gene3D" id="1.25.40.10">
    <property type="entry name" value="Tetratricopeptide repeat domain"/>
    <property type="match status" value="2"/>
</dbReference>
<dbReference type="InterPro" id="IPR019734">
    <property type="entry name" value="TPR_rpt"/>
</dbReference>
<dbReference type="Proteomes" id="UP001611383">
    <property type="component" value="Chromosome"/>
</dbReference>
<reference evidence="1 2" key="1">
    <citation type="submission" date="2019-08" db="EMBL/GenBank/DDBJ databases">
        <title>Archangium and Cystobacter genomes.</title>
        <authorList>
            <person name="Chen I.-C.K."/>
            <person name="Wielgoss S."/>
        </authorList>
    </citation>
    <scope>NUCLEOTIDE SEQUENCE [LARGE SCALE GENOMIC DNA]</scope>
    <source>
        <strain evidence="1 2">Cbm 6</strain>
    </source>
</reference>
<dbReference type="SUPFAM" id="SSF48452">
    <property type="entry name" value="TPR-like"/>
    <property type="match status" value="1"/>
</dbReference>
<name>A0ABY9WR04_9BACT</name>
<protein>
    <submittedName>
        <fullName evidence="1">Tetratricopeptide repeat protein</fullName>
    </submittedName>
</protein>
<proteinExistence type="predicted"/>
<dbReference type="RefSeq" id="WP_395822147.1">
    <property type="nucleotide sequence ID" value="NZ_CP043494.1"/>
</dbReference>
<organism evidence="1 2">
    <name type="scientific">Archangium minus</name>
    <dbReference type="NCBI Taxonomy" id="83450"/>
    <lineage>
        <taxon>Bacteria</taxon>
        <taxon>Pseudomonadati</taxon>
        <taxon>Myxococcota</taxon>
        <taxon>Myxococcia</taxon>
        <taxon>Myxococcales</taxon>
        <taxon>Cystobacterineae</taxon>
        <taxon>Archangiaceae</taxon>
        <taxon>Archangium</taxon>
    </lineage>
</organism>
<sequence length="342" mass="37587">MSWLALVLLPVVLVLLRQPAISALFALAEECSFHWGAYRGTLRITRVIELLGPDRLMRRSLHQLRVHAHEALGDTARAVEGARRLVNEARAAGDWGLANTAVNTFINAGLYQEALEVERGWGSPDSRASEELGPDEQRDLVQLNLSEALYNLGDWEGASARLRAVEEAEADEPLLRHALLLQRGWILAHTGHGAEALATLDALDREDLPRVYWSEVAFARAAVLLVLQRYEEAEKEAREGLALARRVASTRNGLFMLGRIALAQGRLEEASRHFEAGAAHPYKGQGGGALLAWGECLEKLGQEARAREVWRLVLERDPQSAAAREAVLRLGAQGVSEGDASR</sequence>
<gene>
    <name evidence="1" type="ORF">F0U60_19585</name>
</gene>
<evidence type="ECO:0000313" key="1">
    <source>
        <dbReference type="EMBL" id="WNG46068.1"/>
    </source>
</evidence>
<dbReference type="EMBL" id="CP043494">
    <property type="protein sequence ID" value="WNG46068.1"/>
    <property type="molecule type" value="Genomic_DNA"/>
</dbReference>
<keyword evidence="2" id="KW-1185">Reference proteome</keyword>